<accession>A0A250VKK9</accession>
<keyword evidence="2" id="KW-1185">Reference proteome</keyword>
<protein>
    <submittedName>
        <fullName evidence="1">Uncharacterized protein</fullName>
    </submittedName>
</protein>
<dbReference type="RefSeq" id="WP_159064479.1">
    <property type="nucleotide sequence ID" value="NZ_BDQI01000015.1"/>
</dbReference>
<reference evidence="2" key="1">
    <citation type="submission" date="2017-05" db="EMBL/GenBank/DDBJ databases">
        <title>Streptomyces olivochromogenes NBRC 3561 whole genome shotgun sequence.</title>
        <authorList>
            <person name="Dohra H."/>
            <person name="Kodani S."/>
        </authorList>
    </citation>
    <scope>NUCLEOTIDE SEQUENCE [LARGE SCALE GENOMIC DNA]</scope>
    <source>
        <strain evidence="2">NBRC 3561</strain>
    </source>
</reference>
<dbReference type="AlphaFoldDB" id="A0A250VKK9"/>
<proteinExistence type="predicted"/>
<evidence type="ECO:0000313" key="1">
    <source>
        <dbReference type="EMBL" id="GAX54753.1"/>
    </source>
</evidence>
<evidence type="ECO:0000313" key="2">
    <source>
        <dbReference type="Proteomes" id="UP000217446"/>
    </source>
</evidence>
<sequence length="525" mass="52708">MSAVTIHGTLLGSLGLRDRIITATLVDLDGTPQIGFVESAEGELVSEIGASAGTDGSWSMSLYGNDDVTSDYGDTLYRITEGPGFNRYGSNTYFIGVPTTGGPYWVVDLKVTPPGGAAPQSFAVVSVDGLTGVVDLSGRYLGLGGGTLTGALTLNADPASALQAATKQYVDNHSGSATGAYVPLSGGTMSGALVLPGNPSTALQAAPKQYVDNAVAAVSGTYVDTAGDTMTGALTLSGAPSSGLHAATKTYVDNETTRATGAEALLAPKASPTFTGTVSGITKSMVGLGNVDNTADTGKPVSTAQQTALNLKADLASPTFTGTVSGISKSMVGLGNVDNTADTGKPVSTAQQTALNLKADLASPTFTGTVNAAAVTTSGTVTVGGNLSVTGIGSVGYVRSTSNQSISVTGQTASTALVLPVAANAEYWVEAQLIVQNTTGTWTPSWTGPSGATMKWNDTTTSTDYSSTIGATNNAYAASASVRLAFLKGVLKTSSTAGNLTFTTNASTGTTTIQSDSALMIRRVA</sequence>
<organism evidence="1 2">
    <name type="scientific">Streptomyces olivochromogenes</name>
    <dbReference type="NCBI Taxonomy" id="1963"/>
    <lineage>
        <taxon>Bacteria</taxon>
        <taxon>Bacillati</taxon>
        <taxon>Actinomycetota</taxon>
        <taxon>Actinomycetes</taxon>
        <taxon>Kitasatosporales</taxon>
        <taxon>Streptomycetaceae</taxon>
        <taxon>Streptomyces</taxon>
    </lineage>
</organism>
<dbReference type="EMBL" id="BDQI01000015">
    <property type="protein sequence ID" value="GAX54753.1"/>
    <property type="molecule type" value="Genomic_DNA"/>
</dbReference>
<comment type="caution">
    <text evidence="1">The sequence shown here is derived from an EMBL/GenBank/DDBJ whole genome shotgun (WGS) entry which is preliminary data.</text>
</comment>
<dbReference type="Proteomes" id="UP000217446">
    <property type="component" value="Unassembled WGS sequence"/>
</dbReference>
<name>A0A250VKK9_STROL</name>
<gene>
    <name evidence="1" type="ORF">SO3561_06306</name>
</gene>